<keyword evidence="3" id="KW-0808">Transferase</keyword>
<proteinExistence type="predicted"/>
<keyword evidence="3" id="KW-0695">RNA-directed DNA polymerase</keyword>
<evidence type="ECO:0000313" key="3">
    <source>
        <dbReference type="EMBL" id="GAA54415.1"/>
    </source>
</evidence>
<keyword evidence="3" id="KW-0540">Nuclease</keyword>
<evidence type="ECO:0000256" key="1">
    <source>
        <dbReference type="SAM" id="MobiDB-lite"/>
    </source>
</evidence>
<keyword evidence="4" id="KW-1185">Reference proteome</keyword>
<feature type="region of interest" description="Disordered" evidence="1">
    <location>
        <begin position="334"/>
        <end position="353"/>
    </location>
</feature>
<dbReference type="EMBL" id="DF143891">
    <property type="protein sequence ID" value="GAA54415.1"/>
    <property type="molecule type" value="Genomic_DNA"/>
</dbReference>
<feature type="non-terminal residue" evidence="3">
    <location>
        <position position="384"/>
    </location>
</feature>
<reference evidence="3" key="1">
    <citation type="journal article" date="2011" name="Genome Biol.">
        <title>The draft genome of the carcinogenic human liver fluke Clonorchis sinensis.</title>
        <authorList>
            <person name="Wang X."/>
            <person name="Chen W."/>
            <person name="Huang Y."/>
            <person name="Sun J."/>
            <person name="Men J."/>
            <person name="Liu H."/>
            <person name="Luo F."/>
            <person name="Guo L."/>
            <person name="Lv X."/>
            <person name="Deng C."/>
            <person name="Zhou C."/>
            <person name="Fan Y."/>
            <person name="Li X."/>
            <person name="Huang L."/>
            <person name="Hu Y."/>
            <person name="Liang C."/>
            <person name="Hu X."/>
            <person name="Xu J."/>
            <person name="Yu X."/>
        </authorList>
    </citation>
    <scope>NUCLEOTIDE SEQUENCE [LARGE SCALE GENOMIC DNA]</scope>
    <source>
        <strain evidence="3">Henan</strain>
    </source>
</reference>
<feature type="transmembrane region" description="Helical" evidence="2">
    <location>
        <begin position="305"/>
        <end position="323"/>
    </location>
</feature>
<dbReference type="Proteomes" id="UP000008909">
    <property type="component" value="Unassembled WGS sequence"/>
</dbReference>
<keyword evidence="3" id="KW-0378">Hydrolase</keyword>
<keyword evidence="2" id="KW-0472">Membrane</keyword>
<feature type="transmembrane region" description="Helical" evidence="2">
    <location>
        <begin position="115"/>
        <end position="140"/>
    </location>
</feature>
<keyword evidence="3" id="KW-0548">Nucleotidyltransferase</keyword>
<name>G7YN84_CLOSI</name>
<keyword evidence="3" id="KW-0255">Endonuclease</keyword>
<dbReference type="GO" id="GO:0003964">
    <property type="term" value="F:RNA-directed DNA polymerase activity"/>
    <property type="evidence" value="ECO:0007669"/>
    <property type="project" value="UniProtKB-KW"/>
</dbReference>
<sequence>MATIFSFGRQMKFQIIRMDSEYHVKQTKRSPQVGRTFRCDKPPGCIHSIDPNRIQQQECLTLVLERKIPAIPSGGYKWAEILPSCPSLDTNNRAAGIGFEPRAFRSASSRFKQKFLLHQVITSHGVVVVVLALIVIASVYSWTAVWAKRNAVRDEFLKKKIISKFYPKLRNNVRSLTPFSKEGDHMTTVVRHQLPAIGICTYPANRSVKKPDKLTFEVKRVILALLKYQRNIPDSSRRNLSRRIIRRQVKVSVRVYGEAWWTPKAKKMEDAQKAGNARRLFRLIRATGPPKISLRIHLLSKKQLIILRTACYIVLCTGINIFFRVHISRKTERRGSDQLVDEGPGAGQQSDTTDWRISRPNRVIMLCDSESRILKNLHGMKVLI</sequence>
<reference key="2">
    <citation type="submission" date="2011-10" db="EMBL/GenBank/DDBJ databases">
        <title>The genome and transcriptome sequence of Clonorchis sinensis provide insights into the carcinogenic liver fluke.</title>
        <authorList>
            <person name="Wang X."/>
            <person name="Huang Y."/>
            <person name="Chen W."/>
            <person name="Liu H."/>
            <person name="Guo L."/>
            <person name="Chen Y."/>
            <person name="Luo F."/>
            <person name="Zhou W."/>
            <person name="Sun J."/>
            <person name="Mao Q."/>
            <person name="Liang P."/>
            <person name="Zhou C."/>
            <person name="Tian Y."/>
            <person name="Men J."/>
            <person name="Lv X."/>
            <person name="Huang L."/>
            <person name="Zhou J."/>
            <person name="Hu Y."/>
            <person name="Li R."/>
            <person name="Zhang F."/>
            <person name="Lei H."/>
            <person name="Li X."/>
            <person name="Hu X."/>
            <person name="Liang C."/>
            <person name="Xu J."/>
            <person name="Wu Z."/>
            <person name="Yu X."/>
        </authorList>
    </citation>
    <scope>NUCLEOTIDE SEQUENCE</scope>
    <source>
        <strain>Henan</strain>
    </source>
</reference>
<keyword evidence="2" id="KW-1133">Transmembrane helix</keyword>
<keyword evidence="2" id="KW-0812">Transmembrane</keyword>
<dbReference type="GO" id="GO:0004519">
    <property type="term" value="F:endonuclease activity"/>
    <property type="evidence" value="ECO:0007669"/>
    <property type="project" value="UniProtKB-KW"/>
</dbReference>
<dbReference type="AlphaFoldDB" id="G7YN84"/>
<protein>
    <submittedName>
        <fullName evidence="3">Endonuclease-reverse transcriptase</fullName>
    </submittedName>
</protein>
<organism evidence="3 4">
    <name type="scientific">Clonorchis sinensis</name>
    <name type="common">Chinese liver fluke</name>
    <dbReference type="NCBI Taxonomy" id="79923"/>
    <lineage>
        <taxon>Eukaryota</taxon>
        <taxon>Metazoa</taxon>
        <taxon>Spiralia</taxon>
        <taxon>Lophotrochozoa</taxon>
        <taxon>Platyhelminthes</taxon>
        <taxon>Trematoda</taxon>
        <taxon>Digenea</taxon>
        <taxon>Opisthorchiida</taxon>
        <taxon>Opisthorchiata</taxon>
        <taxon>Opisthorchiidae</taxon>
        <taxon>Clonorchis</taxon>
    </lineage>
</organism>
<evidence type="ECO:0000256" key="2">
    <source>
        <dbReference type="SAM" id="Phobius"/>
    </source>
</evidence>
<evidence type="ECO:0000313" key="4">
    <source>
        <dbReference type="Proteomes" id="UP000008909"/>
    </source>
</evidence>
<gene>
    <name evidence="3" type="ORF">CLF_102891</name>
</gene>
<accession>G7YN84</accession>